<dbReference type="EMBL" id="CAJOBH010001055">
    <property type="protein sequence ID" value="CAF3832981.1"/>
    <property type="molecule type" value="Genomic_DNA"/>
</dbReference>
<dbReference type="EMBL" id="CAJNOV010006831">
    <property type="protein sequence ID" value="CAF1262112.1"/>
    <property type="molecule type" value="Genomic_DNA"/>
</dbReference>
<dbReference type="EMBL" id="CAJNOW010002060">
    <property type="protein sequence ID" value="CAF1339895.1"/>
    <property type="molecule type" value="Genomic_DNA"/>
</dbReference>
<evidence type="ECO:0000313" key="6">
    <source>
        <dbReference type="Proteomes" id="UP000663834"/>
    </source>
</evidence>
<dbReference type="EMBL" id="CAJOBI010000739">
    <property type="protein sequence ID" value="CAF3842356.1"/>
    <property type="molecule type" value="Genomic_DNA"/>
</dbReference>
<accession>A0A815GK32</accession>
<evidence type="ECO:0000313" key="4">
    <source>
        <dbReference type="EMBL" id="CAF3832981.1"/>
    </source>
</evidence>
<gene>
    <name evidence="4" type="ORF">BYL167_LOCUS4816</name>
    <name evidence="1" type="ORF">CJN711_LOCUS15043</name>
    <name evidence="3" type="ORF">GIL414_LOCUS1441</name>
    <name evidence="2" type="ORF">KQP761_LOCUS6683</name>
    <name evidence="5" type="ORF">SMN809_LOCUS3523</name>
</gene>
<proteinExistence type="predicted"/>
<protein>
    <submittedName>
        <fullName evidence="2">Uncharacterized protein</fullName>
    </submittedName>
</protein>
<dbReference type="Proteomes" id="UP000663834">
    <property type="component" value="Unassembled WGS sequence"/>
</dbReference>
<dbReference type="Proteomes" id="UP000663855">
    <property type="component" value="Unassembled WGS sequence"/>
</dbReference>
<dbReference type="AlphaFoldDB" id="A0A815GK32"/>
<reference evidence="2" key="1">
    <citation type="submission" date="2021-02" db="EMBL/GenBank/DDBJ databases">
        <authorList>
            <person name="Nowell W R."/>
        </authorList>
    </citation>
    <scope>NUCLEOTIDE SEQUENCE</scope>
</reference>
<dbReference type="OrthoDB" id="10037232at2759"/>
<evidence type="ECO:0000313" key="2">
    <source>
        <dbReference type="EMBL" id="CAF1339895.1"/>
    </source>
</evidence>
<dbReference type="EMBL" id="CAJOBJ010000238">
    <property type="protein sequence ID" value="CAF3807453.1"/>
    <property type="molecule type" value="Genomic_DNA"/>
</dbReference>
<dbReference type="Proteomes" id="UP000681720">
    <property type="component" value="Unassembled WGS sequence"/>
</dbReference>
<evidence type="ECO:0000313" key="5">
    <source>
        <dbReference type="EMBL" id="CAF3842356.1"/>
    </source>
</evidence>
<name>A0A815GK32_9BILA</name>
<organism evidence="2 6">
    <name type="scientific">Rotaria magnacalcarata</name>
    <dbReference type="NCBI Taxonomy" id="392030"/>
    <lineage>
        <taxon>Eukaryota</taxon>
        <taxon>Metazoa</taxon>
        <taxon>Spiralia</taxon>
        <taxon>Gnathifera</taxon>
        <taxon>Rotifera</taxon>
        <taxon>Eurotatoria</taxon>
        <taxon>Bdelloidea</taxon>
        <taxon>Philodinida</taxon>
        <taxon>Philodinidae</taxon>
        <taxon>Rotaria</taxon>
    </lineage>
</organism>
<evidence type="ECO:0000313" key="1">
    <source>
        <dbReference type="EMBL" id="CAF1262112.1"/>
    </source>
</evidence>
<dbReference type="Proteomes" id="UP000681967">
    <property type="component" value="Unassembled WGS sequence"/>
</dbReference>
<evidence type="ECO:0000313" key="3">
    <source>
        <dbReference type="EMBL" id="CAF3807453.1"/>
    </source>
</evidence>
<dbReference type="Proteomes" id="UP000676336">
    <property type="component" value="Unassembled WGS sequence"/>
</dbReference>
<comment type="caution">
    <text evidence="2">The sequence shown here is derived from an EMBL/GenBank/DDBJ whole genome shotgun (WGS) entry which is preliminary data.</text>
</comment>
<sequence length="91" mass="10894">MPVQLKYLLVEEFQWLLHIIEYAFNQLKTNAFSSVQYVEFSIPSCHRGSNESAYVGKHLVPFLKLYMPYLQTLRLWRPDDFPWTTGNVYFK</sequence>